<keyword evidence="3" id="KW-0064">Aspartyl protease</keyword>
<dbReference type="GeneID" id="9745221"/>
<dbReference type="Proteomes" id="UP000006565">
    <property type="component" value="Chromosome"/>
</dbReference>
<dbReference type="PANTHER" id="PTHR30302:SF1">
    <property type="entry name" value="HYDROGENASE 2 MATURATION PROTEASE"/>
    <property type="match status" value="1"/>
</dbReference>
<reference evidence="5 6" key="1">
    <citation type="journal article" date="2010" name="Stand. Genomic Sci.">
        <title>Complete genome sequence of Methanoplanus petrolearius type strain (SEBR 4847).</title>
        <authorList>
            <person name="Brambilla E."/>
            <person name="Djao O.D."/>
            <person name="Daligault H."/>
            <person name="Lapidus A."/>
            <person name="Lucas S."/>
            <person name="Hammon N."/>
            <person name="Nolan M."/>
            <person name="Tice H."/>
            <person name="Cheng J.F."/>
            <person name="Han C."/>
            <person name="Tapia R."/>
            <person name="Goodwin L."/>
            <person name="Pitluck S."/>
            <person name="Liolios K."/>
            <person name="Ivanova N."/>
            <person name="Mavromatis K."/>
            <person name="Mikhailova N."/>
            <person name="Pati A."/>
            <person name="Chen A."/>
            <person name="Palaniappan K."/>
            <person name="Land M."/>
            <person name="Hauser L."/>
            <person name="Chang Y.J."/>
            <person name="Jeffries C.D."/>
            <person name="Rohde M."/>
            <person name="Spring S."/>
            <person name="Sikorski J."/>
            <person name="Goker M."/>
            <person name="Woyke T."/>
            <person name="Bristow J."/>
            <person name="Eisen J.A."/>
            <person name="Markowitz V."/>
            <person name="Hugenholtz P."/>
            <person name="Kyrpides N.C."/>
            <person name="Klenk H.P."/>
        </authorList>
    </citation>
    <scope>NUCLEOTIDE SEQUENCE [LARGE SCALE GENOMIC DNA]</scope>
    <source>
        <strain evidence="6">DSM 11571 / OCM 486 / SEBR 4847</strain>
    </source>
</reference>
<dbReference type="Pfam" id="PF01750">
    <property type="entry name" value="HycI"/>
    <property type="match status" value="1"/>
</dbReference>
<evidence type="ECO:0000313" key="6">
    <source>
        <dbReference type="Proteomes" id="UP000006565"/>
    </source>
</evidence>
<dbReference type="EMBL" id="CP002117">
    <property type="protein sequence ID" value="ADN37469.1"/>
    <property type="molecule type" value="Genomic_DNA"/>
</dbReference>
<evidence type="ECO:0000256" key="1">
    <source>
        <dbReference type="ARBA" id="ARBA00006814"/>
    </source>
</evidence>
<dbReference type="HOGENOM" id="CLU_099037_0_2_2"/>
<dbReference type="PANTHER" id="PTHR30302">
    <property type="entry name" value="HYDROGENASE 1 MATURATION PROTEASE"/>
    <property type="match status" value="1"/>
</dbReference>
<name>E1RGU0_METP4</name>
<dbReference type="STRING" id="679926.Mpet_2726"/>
<dbReference type="SUPFAM" id="SSF53163">
    <property type="entry name" value="HybD-like"/>
    <property type="match status" value="1"/>
</dbReference>
<keyword evidence="2 5" id="KW-0645">Protease</keyword>
<evidence type="ECO:0000313" key="5">
    <source>
        <dbReference type="EMBL" id="ADN37469.1"/>
    </source>
</evidence>
<dbReference type="RefSeq" id="WP_013330642.1">
    <property type="nucleotide sequence ID" value="NC_014507.1"/>
</dbReference>
<dbReference type="AlphaFoldDB" id="E1RGU0"/>
<dbReference type="InterPro" id="IPR000671">
    <property type="entry name" value="Peptidase_A31"/>
</dbReference>
<dbReference type="eggNOG" id="arCOG04429">
    <property type="taxonomic scope" value="Archaea"/>
</dbReference>
<keyword evidence="6" id="KW-1185">Reference proteome</keyword>
<gene>
    <name evidence="5" type="ordered locus">Mpet_2726</name>
</gene>
<organism evidence="5 6">
    <name type="scientific">Methanolacinia petrolearia (strain DSM 11571 / OCM 486 / SEBR 4847)</name>
    <name type="common">Methanoplanus petrolearius</name>
    <dbReference type="NCBI Taxonomy" id="679926"/>
    <lineage>
        <taxon>Archaea</taxon>
        <taxon>Methanobacteriati</taxon>
        <taxon>Methanobacteriota</taxon>
        <taxon>Stenosarchaea group</taxon>
        <taxon>Methanomicrobia</taxon>
        <taxon>Methanomicrobiales</taxon>
        <taxon>Methanomicrobiaceae</taxon>
        <taxon>Methanolacinia</taxon>
    </lineage>
</organism>
<protein>
    <submittedName>
        <fullName evidence="5">Hydrogenase maturation protease</fullName>
    </submittedName>
</protein>
<dbReference type="InterPro" id="IPR023430">
    <property type="entry name" value="Pept_HybD-like_dom_sf"/>
</dbReference>
<dbReference type="GO" id="GO:0004190">
    <property type="term" value="F:aspartic-type endopeptidase activity"/>
    <property type="evidence" value="ECO:0007669"/>
    <property type="project" value="UniProtKB-KW"/>
</dbReference>
<evidence type="ECO:0000256" key="2">
    <source>
        <dbReference type="ARBA" id="ARBA00022670"/>
    </source>
</evidence>
<dbReference type="CDD" id="cd00518">
    <property type="entry name" value="H2MP"/>
    <property type="match status" value="1"/>
</dbReference>
<evidence type="ECO:0000256" key="3">
    <source>
        <dbReference type="ARBA" id="ARBA00022750"/>
    </source>
</evidence>
<dbReference type="Gene3D" id="3.40.50.1450">
    <property type="entry name" value="HybD-like"/>
    <property type="match status" value="1"/>
</dbReference>
<proteinExistence type="inferred from homology"/>
<evidence type="ECO:0000256" key="4">
    <source>
        <dbReference type="ARBA" id="ARBA00022801"/>
    </source>
</evidence>
<dbReference type="GO" id="GO:0008047">
    <property type="term" value="F:enzyme activator activity"/>
    <property type="evidence" value="ECO:0007669"/>
    <property type="project" value="InterPro"/>
</dbReference>
<dbReference type="NCBIfam" id="TIGR00072">
    <property type="entry name" value="hydrog_prot"/>
    <property type="match status" value="1"/>
</dbReference>
<dbReference type="KEGG" id="mpi:Mpet_2726"/>
<dbReference type="GO" id="GO:0016485">
    <property type="term" value="P:protein processing"/>
    <property type="evidence" value="ECO:0007669"/>
    <property type="project" value="TreeGrafter"/>
</dbReference>
<dbReference type="OrthoDB" id="85598at2157"/>
<dbReference type="PRINTS" id="PR00446">
    <property type="entry name" value="HYDRGNUPTAKE"/>
</dbReference>
<keyword evidence="4" id="KW-0378">Hydrolase</keyword>
<sequence length="160" mass="16919">MTEKRCLNTGKKCIRVIGCGNLLMGNDSAGLRVLDILEKSCSGLELIEGGTGGIGLLPLIEGADLVIIADAMTGICKNPGDIRIFAETPPYKPSRMSFQDIGVAEVIDIARELNPGTEIIAVGIEAGTIAEYSDKIDPGVMEGVRNASILIMDVVDEKDN</sequence>
<comment type="similarity">
    <text evidence="1">Belongs to the peptidase A31 family.</text>
</comment>
<accession>E1RGU0</accession>